<dbReference type="Pfam" id="PF07291">
    <property type="entry name" value="MauE"/>
    <property type="match status" value="1"/>
</dbReference>
<keyword evidence="4 5" id="KW-0472">Membrane</keyword>
<organism evidence="7 8">
    <name type="scientific">Dokdonia genika</name>
    <dbReference type="NCBI Taxonomy" id="308113"/>
    <lineage>
        <taxon>Bacteria</taxon>
        <taxon>Pseudomonadati</taxon>
        <taxon>Bacteroidota</taxon>
        <taxon>Flavobacteriia</taxon>
        <taxon>Flavobacteriales</taxon>
        <taxon>Flavobacteriaceae</taxon>
        <taxon>Dokdonia</taxon>
    </lineage>
</organism>
<reference evidence="8" key="1">
    <citation type="journal article" date="2019" name="Int. J. Syst. Evol. Microbiol.">
        <title>The Global Catalogue of Microorganisms (GCM) 10K type strain sequencing project: providing services to taxonomists for standard genome sequencing and annotation.</title>
        <authorList>
            <consortium name="The Broad Institute Genomics Platform"/>
            <consortium name="The Broad Institute Genome Sequencing Center for Infectious Disease"/>
            <person name="Wu L."/>
            <person name="Ma J."/>
        </authorList>
    </citation>
    <scope>NUCLEOTIDE SEQUENCE [LARGE SCALE GENOMIC DNA]</scope>
    <source>
        <strain evidence="8">CGMCC 4.7427</strain>
    </source>
</reference>
<dbReference type="InterPro" id="IPR009908">
    <property type="entry name" value="Methylamine_util_MauE"/>
</dbReference>
<name>A0ABV9LAH0_9FLAO</name>
<evidence type="ECO:0000256" key="5">
    <source>
        <dbReference type="SAM" id="Phobius"/>
    </source>
</evidence>
<dbReference type="RefSeq" id="WP_380033126.1">
    <property type="nucleotide sequence ID" value="NZ_JBHSHB010000012.1"/>
</dbReference>
<dbReference type="Proteomes" id="UP001595878">
    <property type="component" value="Unassembled WGS sequence"/>
</dbReference>
<feature type="transmembrane region" description="Helical" evidence="5">
    <location>
        <begin position="121"/>
        <end position="137"/>
    </location>
</feature>
<evidence type="ECO:0000256" key="3">
    <source>
        <dbReference type="ARBA" id="ARBA00022989"/>
    </source>
</evidence>
<gene>
    <name evidence="7" type="ORF">ACFO5T_06890</name>
</gene>
<evidence type="ECO:0000256" key="4">
    <source>
        <dbReference type="ARBA" id="ARBA00023136"/>
    </source>
</evidence>
<feature type="domain" description="Methylamine utilisation protein MauE" evidence="6">
    <location>
        <begin position="2"/>
        <end position="136"/>
    </location>
</feature>
<evidence type="ECO:0000313" key="8">
    <source>
        <dbReference type="Proteomes" id="UP001595878"/>
    </source>
</evidence>
<dbReference type="InterPro" id="IPR046732">
    <property type="entry name" value="DUF6624"/>
</dbReference>
<evidence type="ECO:0000256" key="2">
    <source>
        <dbReference type="ARBA" id="ARBA00022692"/>
    </source>
</evidence>
<keyword evidence="3 5" id="KW-1133">Transmembrane helix</keyword>
<protein>
    <submittedName>
        <fullName evidence="7">BT_3928 family protein</fullName>
    </submittedName>
</protein>
<keyword evidence="8" id="KW-1185">Reference proteome</keyword>
<sequence>MMKVLTHIARFIVGALFIFSGFIKLNDPLGFSYKLQEYFSAEVLGLEFLSPYALLISIILVVVEVLLGIALLVGFRKKITLWLLFAMIVFFTFLTFYSAYFNKVTDCGCFGDAIPLVPWESFAKDVILLVLILFLMINQKHIKPLFSKLINASLVFVSFLGCMFFGMHVLEHLPWLDFRAYKVGSNIAEGMVVPEGAPEATFEYQWTFLVDGKEEVITTDGGYPEVDGTYVSYEVVQTSEGYEPPVHDFTIERDGRDYTTTYLEKENLIVIIAYNLLNTEAQGYYNIRNITEEAIRKGYNVIGLSSSAQDAADAFVQENRLPFKFFFTDETVLKTIIRANPGIVSMHKGTILQKLHYNDAEDLRLVPQENSKPEMDFALKYELDSIAYLDQKYRKLMYLPEGPEKIAEAKKAGVAPEELQGFLWKQQELLDSINLQRVERILTTSGYPGKSIVGEPTNTAAWYVVQHSNKIDTYLDTIKEAGAKGELPMRLVAMMEDRYLSQQDLPQVYGTQGVNYGSGDFMWPVKNPEEVNAMRAQAGFTQTIEEYAQALFGEGFEYKAISLEDALAIKQGKLTPSDIK</sequence>
<dbReference type="EMBL" id="JBHSHB010000012">
    <property type="protein sequence ID" value="MFC4690150.1"/>
    <property type="molecule type" value="Genomic_DNA"/>
</dbReference>
<evidence type="ECO:0000313" key="7">
    <source>
        <dbReference type="EMBL" id="MFC4690150.1"/>
    </source>
</evidence>
<feature type="transmembrane region" description="Helical" evidence="5">
    <location>
        <begin position="7"/>
        <end position="25"/>
    </location>
</feature>
<dbReference type="NCBIfam" id="NF045576">
    <property type="entry name" value="BT_3928_fam"/>
    <property type="match status" value="1"/>
</dbReference>
<feature type="transmembrane region" description="Helical" evidence="5">
    <location>
        <begin position="149"/>
        <end position="170"/>
    </location>
</feature>
<accession>A0ABV9LAH0</accession>
<feature type="transmembrane region" description="Helical" evidence="5">
    <location>
        <begin position="81"/>
        <end position="101"/>
    </location>
</feature>
<dbReference type="Pfam" id="PF20329">
    <property type="entry name" value="DUF6624"/>
    <property type="match status" value="1"/>
</dbReference>
<evidence type="ECO:0000256" key="1">
    <source>
        <dbReference type="ARBA" id="ARBA00004141"/>
    </source>
</evidence>
<proteinExistence type="predicted"/>
<comment type="caution">
    <text evidence="7">The sequence shown here is derived from an EMBL/GenBank/DDBJ whole genome shotgun (WGS) entry which is preliminary data.</text>
</comment>
<keyword evidence="2 5" id="KW-0812">Transmembrane</keyword>
<evidence type="ECO:0000259" key="6">
    <source>
        <dbReference type="Pfam" id="PF07291"/>
    </source>
</evidence>
<comment type="subcellular location">
    <subcellularLocation>
        <location evidence="1">Membrane</location>
        <topology evidence="1">Multi-pass membrane protein</topology>
    </subcellularLocation>
</comment>
<feature type="transmembrane region" description="Helical" evidence="5">
    <location>
        <begin position="52"/>
        <end position="74"/>
    </location>
</feature>